<dbReference type="PROSITE" id="PS00211">
    <property type="entry name" value="ABC_TRANSPORTER_1"/>
    <property type="match status" value="1"/>
</dbReference>
<name>A0A1R3RLA6_ASPC5</name>
<dbReference type="AlphaFoldDB" id="A0A1R3RLA6"/>
<dbReference type="InterPro" id="IPR017871">
    <property type="entry name" value="ABC_transporter-like_CS"/>
</dbReference>
<dbReference type="SMART" id="SM00382">
    <property type="entry name" value="AAA"/>
    <property type="match status" value="2"/>
</dbReference>
<dbReference type="SUPFAM" id="SSF52540">
    <property type="entry name" value="P-loop containing nucleoside triphosphate hydrolases"/>
    <property type="match status" value="2"/>
</dbReference>
<dbReference type="InterPro" id="IPR027417">
    <property type="entry name" value="P-loop_NTPase"/>
</dbReference>
<dbReference type="OMA" id="RQIAHME"/>
<evidence type="ECO:0000256" key="3">
    <source>
        <dbReference type="ARBA" id="ARBA00022741"/>
    </source>
</evidence>
<dbReference type="InterPro" id="IPR032781">
    <property type="entry name" value="ABC_tran_Xtn"/>
</dbReference>
<dbReference type="Proteomes" id="UP000188318">
    <property type="component" value="Unassembled WGS sequence"/>
</dbReference>
<comment type="subcellular location">
    <subcellularLocation>
        <location evidence="1">Membrane</location>
        <topology evidence="1">Multi-pass membrane protein</topology>
    </subcellularLocation>
</comment>
<keyword evidence="3" id="KW-0547">Nucleotide-binding</keyword>
<dbReference type="FunFam" id="3.40.50.300:FF:003119">
    <property type="entry name" value="ABC ATPase, putative (AFU_orthologue AFUA_1G16440)"/>
    <property type="match status" value="1"/>
</dbReference>
<evidence type="ECO:0000256" key="1">
    <source>
        <dbReference type="ARBA" id="ARBA00004141"/>
    </source>
</evidence>
<dbReference type="Gene3D" id="3.40.50.300">
    <property type="entry name" value="P-loop containing nucleotide triphosphate hydrolases"/>
    <property type="match status" value="3"/>
</dbReference>
<dbReference type="GO" id="GO:0005524">
    <property type="term" value="F:ATP binding"/>
    <property type="evidence" value="ECO:0007669"/>
    <property type="project" value="UniProtKB-KW"/>
</dbReference>
<dbReference type="InterPro" id="IPR003593">
    <property type="entry name" value="AAA+_ATPase"/>
</dbReference>
<organism evidence="6 7">
    <name type="scientific">Aspergillus carbonarius (strain ITEM 5010)</name>
    <dbReference type="NCBI Taxonomy" id="602072"/>
    <lineage>
        <taxon>Eukaryota</taxon>
        <taxon>Fungi</taxon>
        <taxon>Dikarya</taxon>
        <taxon>Ascomycota</taxon>
        <taxon>Pezizomycotina</taxon>
        <taxon>Eurotiomycetes</taxon>
        <taxon>Eurotiomycetidae</taxon>
        <taxon>Eurotiales</taxon>
        <taxon>Aspergillaceae</taxon>
        <taxon>Aspergillus</taxon>
        <taxon>Aspergillus subgen. Circumdati</taxon>
    </lineage>
</organism>
<accession>A0A1R3RLA6</accession>
<evidence type="ECO:0000313" key="6">
    <source>
        <dbReference type="EMBL" id="OOF95265.1"/>
    </source>
</evidence>
<feature type="domain" description="ABC transporter" evidence="5">
    <location>
        <begin position="43"/>
        <end position="382"/>
    </location>
</feature>
<dbReference type="EMBL" id="KV907500">
    <property type="protein sequence ID" value="OOF95265.1"/>
    <property type="molecule type" value="Genomic_DNA"/>
</dbReference>
<dbReference type="Pfam" id="PF00005">
    <property type="entry name" value="ABC_tran"/>
    <property type="match status" value="3"/>
</dbReference>
<dbReference type="OrthoDB" id="2110130at2759"/>
<reference evidence="7" key="1">
    <citation type="journal article" date="2017" name="Genome Biol.">
        <title>Comparative genomics reveals high biological diversity and specific adaptations in the industrially and medically important fungal genus Aspergillus.</title>
        <authorList>
            <person name="de Vries R.P."/>
            <person name="Riley R."/>
            <person name="Wiebenga A."/>
            <person name="Aguilar-Osorio G."/>
            <person name="Amillis S."/>
            <person name="Uchima C.A."/>
            <person name="Anderluh G."/>
            <person name="Asadollahi M."/>
            <person name="Askin M."/>
            <person name="Barry K."/>
            <person name="Battaglia E."/>
            <person name="Bayram O."/>
            <person name="Benocci T."/>
            <person name="Braus-Stromeyer S.A."/>
            <person name="Caldana C."/>
            <person name="Canovas D."/>
            <person name="Cerqueira G.C."/>
            <person name="Chen F."/>
            <person name="Chen W."/>
            <person name="Choi C."/>
            <person name="Clum A."/>
            <person name="Dos Santos R.A."/>
            <person name="Damasio A.R."/>
            <person name="Diallinas G."/>
            <person name="Emri T."/>
            <person name="Fekete E."/>
            <person name="Flipphi M."/>
            <person name="Freyberg S."/>
            <person name="Gallo A."/>
            <person name="Gournas C."/>
            <person name="Habgood R."/>
            <person name="Hainaut M."/>
            <person name="Harispe M.L."/>
            <person name="Henrissat B."/>
            <person name="Hilden K.S."/>
            <person name="Hope R."/>
            <person name="Hossain A."/>
            <person name="Karabika E."/>
            <person name="Karaffa L."/>
            <person name="Karanyi Z."/>
            <person name="Krasevec N."/>
            <person name="Kuo A."/>
            <person name="Kusch H."/>
            <person name="LaButti K."/>
            <person name="Lagendijk E.L."/>
            <person name="Lapidus A."/>
            <person name="Levasseur A."/>
            <person name="Lindquist E."/>
            <person name="Lipzen A."/>
            <person name="Logrieco A.F."/>
            <person name="MacCabe A."/>
            <person name="Maekelae M.R."/>
            <person name="Malavazi I."/>
            <person name="Melin P."/>
            <person name="Meyer V."/>
            <person name="Mielnichuk N."/>
            <person name="Miskei M."/>
            <person name="Molnar A.P."/>
            <person name="Mule G."/>
            <person name="Ngan C.Y."/>
            <person name="Orejas M."/>
            <person name="Orosz E."/>
            <person name="Ouedraogo J.P."/>
            <person name="Overkamp K.M."/>
            <person name="Park H.-S."/>
            <person name="Perrone G."/>
            <person name="Piumi F."/>
            <person name="Punt P.J."/>
            <person name="Ram A.F."/>
            <person name="Ramon A."/>
            <person name="Rauscher S."/>
            <person name="Record E."/>
            <person name="Riano-Pachon D.M."/>
            <person name="Robert V."/>
            <person name="Roehrig J."/>
            <person name="Ruller R."/>
            <person name="Salamov A."/>
            <person name="Salih N.S."/>
            <person name="Samson R.A."/>
            <person name="Sandor E."/>
            <person name="Sanguinetti M."/>
            <person name="Schuetze T."/>
            <person name="Sepcic K."/>
            <person name="Shelest E."/>
            <person name="Sherlock G."/>
            <person name="Sophianopoulou V."/>
            <person name="Squina F.M."/>
            <person name="Sun H."/>
            <person name="Susca A."/>
            <person name="Todd R.B."/>
            <person name="Tsang A."/>
            <person name="Unkles S.E."/>
            <person name="van de Wiele N."/>
            <person name="van Rossen-Uffink D."/>
            <person name="Oliveira J.V."/>
            <person name="Vesth T.C."/>
            <person name="Visser J."/>
            <person name="Yu J.-H."/>
            <person name="Zhou M."/>
            <person name="Andersen M.R."/>
            <person name="Archer D.B."/>
            <person name="Baker S.E."/>
            <person name="Benoit I."/>
            <person name="Brakhage A.A."/>
            <person name="Braus G.H."/>
            <person name="Fischer R."/>
            <person name="Frisvad J.C."/>
            <person name="Goldman G.H."/>
            <person name="Houbraken J."/>
            <person name="Oakley B."/>
            <person name="Pocsi I."/>
            <person name="Scazzocchio C."/>
            <person name="Seiboth B."/>
            <person name="vanKuyk P.A."/>
            <person name="Wortman J."/>
            <person name="Dyer P.S."/>
            <person name="Grigoriev I.V."/>
        </authorList>
    </citation>
    <scope>NUCLEOTIDE SEQUENCE [LARGE SCALE GENOMIC DNA]</scope>
    <source>
        <strain evidence="7">ITEM 5010</strain>
    </source>
</reference>
<gene>
    <name evidence="6" type="ORF">ASPCADRAFT_147394</name>
</gene>
<proteinExistence type="predicted"/>
<dbReference type="FunFam" id="3.40.50.300:FF:000011">
    <property type="entry name" value="Putative ABC transporter ATP-binding component"/>
    <property type="match status" value="1"/>
</dbReference>
<dbReference type="PROSITE" id="PS50893">
    <property type="entry name" value="ABC_TRANSPORTER_2"/>
    <property type="match status" value="2"/>
</dbReference>
<dbReference type="STRING" id="602072.A0A1R3RLA6"/>
<dbReference type="GO" id="GO:0016887">
    <property type="term" value="F:ATP hydrolysis activity"/>
    <property type="evidence" value="ECO:0007669"/>
    <property type="project" value="InterPro"/>
</dbReference>
<protein>
    <recommendedName>
        <fullName evidence="5">ABC transporter domain-containing protein</fullName>
    </recommendedName>
</protein>
<sequence>MIIATCKQTRFHLHDKASQEIDVEGLTVAVSSTLKNGDNASISKPKGRSKAKAEARELIIDAHLRLKAGVCYGLIGRNGTGKSTLLRAMADKLVPGIPHATRIAILQQTDTQTQNDLDVQHGWNDNNDGSQRKVLEYVMGSDRYRNEVIHKMDLLSKSLESDDPLQPVRAIRTVRHADAERDLFLAQKMAHLRSGARGLQARKELKSAESRIETSSKLLYQTKESMDADAIQEDTQAALETLQDLQSQFEAMNVVDTEQQARRILAGLGFKEATLDKTFSELSGGWRMRCMLASILIQNPDVMILDEPTNFLDLLGVVWLEKYLQQLRETSRTTLLIVSHDRDFLNAACEETIILRDQKLSYFKGNLSAYENDLEEQKLYWGRMKEAQDRQIAHMEATIRDSIKLGKKTNDDNKLRMAKSRQKKIDDRMGIQVSATGGRFKLNRDLVGHHLTARAEIEVPTDERGATMILPDASELRFPGPLISLEGAVFRYNPRDAPVLNKIDLAMHKGDRVGILGLNGSGKSTLVRLLAGETIPTQGKVTTHSRLKIGYYAQHSIEELQERGLSDPDLTALALMAQETDGSLSEGDLRGLLAALGLQGRIVSDVPIHRLSGGQLVRLSLARVLWSSPHLLILDEVTTHLDFYTVTALSSALSRFNGAILLISHDRFLVRSVVEGRRDLAHDLDENFEGIEEELGEQPSRRRAVYVLKAGELQEQASGVKQFEQSLVRRVRKMLSPPG</sequence>
<dbReference type="GO" id="GO:0016020">
    <property type="term" value="C:membrane"/>
    <property type="evidence" value="ECO:0007669"/>
    <property type="project" value="UniProtKB-SubCell"/>
</dbReference>
<dbReference type="InterPro" id="IPR050611">
    <property type="entry name" value="ABCF"/>
</dbReference>
<feature type="domain" description="ABC transporter" evidence="5">
    <location>
        <begin position="483"/>
        <end position="707"/>
    </location>
</feature>
<dbReference type="InterPro" id="IPR003439">
    <property type="entry name" value="ABC_transporter-like_ATP-bd"/>
</dbReference>
<evidence type="ECO:0000313" key="7">
    <source>
        <dbReference type="Proteomes" id="UP000188318"/>
    </source>
</evidence>
<keyword evidence="7" id="KW-1185">Reference proteome</keyword>
<evidence type="ECO:0000256" key="2">
    <source>
        <dbReference type="ARBA" id="ARBA00022737"/>
    </source>
</evidence>
<dbReference type="PANTHER" id="PTHR19211">
    <property type="entry name" value="ATP-BINDING TRANSPORT PROTEIN-RELATED"/>
    <property type="match status" value="1"/>
</dbReference>
<dbReference type="PANTHER" id="PTHR19211:SF135">
    <property type="entry name" value="ATPASE, PUTATIVE (AFU_ORTHOLOGUE AFUA_1G16440)-RELATED"/>
    <property type="match status" value="1"/>
</dbReference>
<dbReference type="VEuPathDB" id="FungiDB:ASPCADRAFT_147394"/>
<dbReference type="CDD" id="cd03221">
    <property type="entry name" value="ABCF_EF-3"/>
    <property type="match status" value="1"/>
</dbReference>
<keyword evidence="4" id="KW-0067">ATP-binding</keyword>
<dbReference type="Pfam" id="PF12848">
    <property type="entry name" value="ABC_tran_Xtn"/>
    <property type="match status" value="1"/>
</dbReference>
<evidence type="ECO:0000259" key="5">
    <source>
        <dbReference type="PROSITE" id="PS50893"/>
    </source>
</evidence>
<evidence type="ECO:0000256" key="4">
    <source>
        <dbReference type="ARBA" id="ARBA00022840"/>
    </source>
</evidence>
<keyword evidence="2" id="KW-0677">Repeat</keyword>